<dbReference type="InterPro" id="IPR029058">
    <property type="entry name" value="AB_hydrolase_fold"/>
</dbReference>
<reference evidence="1" key="1">
    <citation type="submission" date="2014-11" db="EMBL/GenBank/DDBJ databases">
        <authorList>
            <person name="Otto D Thomas"/>
            <person name="Naeem Raeece"/>
        </authorList>
    </citation>
    <scope>NUCLEOTIDE SEQUENCE</scope>
</reference>
<dbReference type="VEuPathDB" id="CryptoDB:Cvel_18443"/>
<name>A0A0G4FRT7_9ALVE</name>
<organism evidence="1">
    <name type="scientific">Chromera velia CCMP2878</name>
    <dbReference type="NCBI Taxonomy" id="1169474"/>
    <lineage>
        <taxon>Eukaryota</taxon>
        <taxon>Sar</taxon>
        <taxon>Alveolata</taxon>
        <taxon>Colpodellida</taxon>
        <taxon>Chromeraceae</taxon>
        <taxon>Chromera</taxon>
    </lineage>
</organism>
<proteinExistence type="predicted"/>
<dbReference type="EMBL" id="CDMZ01000581">
    <property type="protein sequence ID" value="CEM17363.1"/>
    <property type="molecule type" value="Genomic_DNA"/>
</dbReference>
<evidence type="ECO:0000313" key="1">
    <source>
        <dbReference type="EMBL" id="CEM17363.1"/>
    </source>
</evidence>
<accession>A0A0G4FRT7</accession>
<gene>
    <name evidence="1" type="ORF">Cvel_18443</name>
</gene>
<sequence length="192" mass="21038">MAGTPTLPPLLTFRGNGVGVDGSNGKKSRNLLKNVVAVVSPGGAMRPFHGSHPLVSLFLSLGVSAVVSVDLFMTAELPPRRNAHRIATQLENWYAENSEDLSLTEETVYVLCGYSTGGWMMTLLAGMQPRPVSLSFMKNILLAPIGTMLRPREGNHADLVLAFWTERYQRTDKERLKFMEANHGKLTGRVTA</sequence>
<dbReference type="SUPFAM" id="SSF53474">
    <property type="entry name" value="alpha/beta-Hydrolases"/>
    <property type="match status" value="1"/>
</dbReference>
<dbReference type="AlphaFoldDB" id="A0A0G4FRT7"/>
<protein>
    <submittedName>
        <fullName evidence="1">Uncharacterized protein</fullName>
    </submittedName>
</protein>